<dbReference type="Gene3D" id="2.70.98.70">
    <property type="match status" value="1"/>
</dbReference>
<evidence type="ECO:0000259" key="6">
    <source>
        <dbReference type="Pfam" id="PF16889"/>
    </source>
</evidence>
<feature type="domain" description="Heparin-sulfate lyase N-terminal" evidence="6">
    <location>
        <begin position="9"/>
        <end position="355"/>
    </location>
</feature>
<dbReference type="InterPro" id="IPR031680">
    <property type="entry name" value="Hepar_II_III_N"/>
</dbReference>
<evidence type="ECO:0000256" key="1">
    <source>
        <dbReference type="ARBA" id="ARBA00004418"/>
    </source>
</evidence>
<organism evidence="7 8">
    <name type="scientific">Paenibacillus chibensis</name>
    <dbReference type="NCBI Taxonomy" id="59846"/>
    <lineage>
        <taxon>Bacteria</taxon>
        <taxon>Bacillati</taxon>
        <taxon>Bacillota</taxon>
        <taxon>Bacilli</taxon>
        <taxon>Bacillales</taxon>
        <taxon>Paenibacillaceae</taxon>
        <taxon>Paenibacillus</taxon>
    </lineage>
</organism>
<name>A0ABU6PUN4_9BACL</name>
<sequence>MAKPWLWHQEMDLNRPHLQPVLQVLRGCGEQKALMALKQIYENRTCPKLYFCDEDKDDIAAYVKQHCPDELKLVMQTAEEITSRIFTFRFPWDMERSNQSVRFEEEIRWDHIPSGDPEWTYMLNRHRYWVALGQAYAITGDEKYAEVVCRQMESWIDYNPVPPAAGAQSHAWRSIDAGIRSENWVKTYSYIKNSPHFSPDLFLKMLKSLFEHAEFIAAHPCTGWKRISNWSVLENRGLHALSLFMNDWKKAEDWRQESTRRLRETALLQVQKDGMHWEQSPQYHSEVLHCYMDYLLLTRNNQLEPDSAIVQTVKNMLQANLYIAKPNHHQPMQGDSDDNDLRETLTTGAILFEDAELKFGGLPELSFDHLWMFGMEAVVLYGKLDSKEPEHTSRAFVHTGNFVMRSGWSEQDTYLYFHCGFLGGGHGHADMLHFELHAFGRDLLVDAGRYNYGDHTPLRRELKQCSAHNTTMVDGEDFTEYIDSWTNGRIAEPRDVFWQSEPGFDYVQGSHTGYQHLPDPVTPLRRILFIKPDLWLICDSFECTDVHTFEQHFHFRTGDIRIDSDRFIAVTEEKYGANIGIIPIHPERMSCEARDSVISPEYNLIEPNRAVTYRRKQSGFTSMLQVLYPLREHGGDFPKVEAVEVMTYTGMQVADETAEAVRIVFDQQHPRAGEEHLVLVCHRKPGRHIESYVVDGTQVFGEVVWIARDGVKEIVNVIK</sequence>
<gene>
    <name evidence="7" type="ORF">P9847_14920</name>
</gene>
<dbReference type="Proteomes" id="UP001343257">
    <property type="component" value="Unassembled WGS sequence"/>
</dbReference>
<dbReference type="GO" id="GO:0016829">
    <property type="term" value="F:lyase activity"/>
    <property type="evidence" value="ECO:0007669"/>
    <property type="project" value="UniProtKB-KW"/>
</dbReference>
<evidence type="ECO:0000256" key="3">
    <source>
        <dbReference type="ARBA" id="ARBA00022764"/>
    </source>
</evidence>
<dbReference type="SUPFAM" id="SSF48230">
    <property type="entry name" value="Chondroitin AC/alginate lyase"/>
    <property type="match status" value="1"/>
</dbReference>
<dbReference type="Pfam" id="PF16889">
    <property type="entry name" value="Hepar_II_III_N"/>
    <property type="match status" value="1"/>
</dbReference>
<feature type="domain" description="Heparinase II/III-like C-terminal" evidence="5">
    <location>
        <begin position="391"/>
        <end position="610"/>
    </location>
</feature>
<evidence type="ECO:0000256" key="4">
    <source>
        <dbReference type="ARBA" id="ARBA00023239"/>
    </source>
</evidence>
<dbReference type="EMBL" id="JARTLD010000036">
    <property type="protein sequence ID" value="MED5018598.1"/>
    <property type="molecule type" value="Genomic_DNA"/>
</dbReference>
<proteinExistence type="predicted"/>
<keyword evidence="3" id="KW-0574">Periplasm</keyword>
<comment type="caution">
    <text evidence="7">The sequence shown here is derived from an EMBL/GenBank/DDBJ whole genome shotgun (WGS) entry which is preliminary data.</text>
</comment>
<comment type="subcellular location">
    <subcellularLocation>
        <location evidence="1">Periplasm</location>
    </subcellularLocation>
</comment>
<keyword evidence="2" id="KW-0732">Signal</keyword>
<dbReference type="InterPro" id="IPR012480">
    <property type="entry name" value="Hepar_II_III_C"/>
</dbReference>
<evidence type="ECO:0000259" key="5">
    <source>
        <dbReference type="Pfam" id="PF07940"/>
    </source>
</evidence>
<dbReference type="InterPro" id="IPR008929">
    <property type="entry name" value="Chondroitin_lyas"/>
</dbReference>
<reference evidence="7 8" key="1">
    <citation type="submission" date="2023-03" db="EMBL/GenBank/DDBJ databases">
        <title>Bacillus Genome Sequencing.</title>
        <authorList>
            <person name="Dunlap C."/>
        </authorList>
    </citation>
    <scope>NUCLEOTIDE SEQUENCE [LARGE SCALE GENOMIC DNA]</scope>
    <source>
        <strain evidence="7 8">NRS-52</strain>
    </source>
</reference>
<keyword evidence="8" id="KW-1185">Reference proteome</keyword>
<dbReference type="Gene3D" id="1.50.10.100">
    <property type="entry name" value="Chondroitin AC/alginate lyase"/>
    <property type="match status" value="1"/>
</dbReference>
<keyword evidence="4 7" id="KW-0456">Lyase</keyword>
<dbReference type="PANTHER" id="PTHR39210">
    <property type="entry name" value="HEPARIN-SULFATE LYASE"/>
    <property type="match status" value="1"/>
</dbReference>
<accession>A0ABU6PUN4</accession>
<evidence type="ECO:0000313" key="8">
    <source>
        <dbReference type="Proteomes" id="UP001343257"/>
    </source>
</evidence>
<evidence type="ECO:0000313" key="7">
    <source>
        <dbReference type="EMBL" id="MED5018598.1"/>
    </source>
</evidence>
<dbReference type="RefSeq" id="WP_328278980.1">
    <property type="nucleotide sequence ID" value="NZ_JARTLD010000036.1"/>
</dbReference>
<dbReference type="PANTHER" id="PTHR39210:SF1">
    <property type="entry name" value="HEPARIN-SULFATE LYASE"/>
    <property type="match status" value="1"/>
</dbReference>
<protein>
    <submittedName>
        <fullName evidence="7">Alginate lyase family protein</fullName>
    </submittedName>
</protein>
<dbReference type="Pfam" id="PF07940">
    <property type="entry name" value="Hepar_II_III_C"/>
    <property type="match status" value="1"/>
</dbReference>
<evidence type="ECO:0000256" key="2">
    <source>
        <dbReference type="ARBA" id="ARBA00022729"/>
    </source>
</evidence>